<feature type="transmembrane region" description="Helical" evidence="5">
    <location>
        <begin position="12"/>
        <end position="33"/>
    </location>
</feature>
<dbReference type="InterPro" id="IPR001129">
    <property type="entry name" value="Membr-assoc_MAPEG"/>
</dbReference>
<reference evidence="6 7" key="1">
    <citation type="submission" date="2018-06" db="EMBL/GenBank/DDBJ databases">
        <title>A transcriptomic atlas of mushroom development highlights an independent origin of complex multicellularity.</title>
        <authorList>
            <consortium name="DOE Joint Genome Institute"/>
            <person name="Krizsan K."/>
            <person name="Almasi E."/>
            <person name="Merenyi Z."/>
            <person name="Sahu N."/>
            <person name="Viragh M."/>
            <person name="Koszo T."/>
            <person name="Mondo S."/>
            <person name="Kiss B."/>
            <person name="Balint B."/>
            <person name="Kues U."/>
            <person name="Barry K."/>
            <person name="Hegedus J.C."/>
            <person name="Henrissat B."/>
            <person name="Johnson J."/>
            <person name="Lipzen A."/>
            <person name="Ohm R."/>
            <person name="Nagy I."/>
            <person name="Pangilinan J."/>
            <person name="Yan J."/>
            <person name="Xiong Y."/>
            <person name="Grigoriev I.V."/>
            <person name="Hibbett D.S."/>
            <person name="Nagy L.G."/>
        </authorList>
    </citation>
    <scope>NUCLEOTIDE SEQUENCE [LARGE SCALE GENOMIC DNA]</scope>
    <source>
        <strain evidence="6 7">SZMC22713</strain>
    </source>
</reference>
<feature type="transmembrane region" description="Helical" evidence="5">
    <location>
        <begin position="77"/>
        <end position="102"/>
    </location>
</feature>
<feature type="transmembrane region" description="Helical" evidence="5">
    <location>
        <begin position="122"/>
        <end position="142"/>
    </location>
</feature>
<dbReference type="GO" id="GO:0016020">
    <property type="term" value="C:membrane"/>
    <property type="evidence" value="ECO:0007669"/>
    <property type="project" value="UniProtKB-SubCell"/>
</dbReference>
<dbReference type="GO" id="GO:0004602">
    <property type="term" value="F:glutathione peroxidase activity"/>
    <property type="evidence" value="ECO:0007669"/>
    <property type="project" value="TreeGrafter"/>
</dbReference>
<dbReference type="GO" id="GO:0005783">
    <property type="term" value="C:endoplasmic reticulum"/>
    <property type="evidence" value="ECO:0007669"/>
    <property type="project" value="TreeGrafter"/>
</dbReference>
<dbReference type="InterPro" id="IPR050997">
    <property type="entry name" value="MAPEG"/>
</dbReference>
<keyword evidence="2 5" id="KW-0812">Transmembrane</keyword>
<keyword evidence="4 5" id="KW-0472">Membrane</keyword>
<evidence type="ECO:0000256" key="4">
    <source>
        <dbReference type="ARBA" id="ARBA00023136"/>
    </source>
</evidence>
<protein>
    <submittedName>
        <fullName evidence="6">Membrane-associated proteins in eicosanoid and glutathione metabolism</fullName>
    </submittedName>
</protein>
<dbReference type="GO" id="GO:0005635">
    <property type="term" value="C:nuclear envelope"/>
    <property type="evidence" value="ECO:0007669"/>
    <property type="project" value="TreeGrafter"/>
</dbReference>
<evidence type="ECO:0000256" key="2">
    <source>
        <dbReference type="ARBA" id="ARBA00022692"/>
    </source>
</evidence>
<dbReference type="AlphaFoldDB" id="A0A4Y7Q126"/>
<keyword evidence="3 5" id="KW-1133">Transmembrane helix</keyword>
<accession>A0A4Y7Q126</accession>
<evidence type="ECO:0000256" key="5">
    <source>
        <dbReference type="SAM" id="Phobius"/>
    </source>
</evidence>
<dbReference type="GO" id="GO:0004364">
    <property type="term" value="F:glutathione transferase activity"/>
    <property type="evidence" value="ECO:0007669"/>
    <property type="project" value="TreeGrafter"/>
</dbReference>
<dbReference type="PANTHER" id="PTHR10250">
    <property type="entry name" value="MICROSOMAL GLUTATHIONE S-TRANSFERASE"/>
    <property type="match status" value="1"/>
</dbReference>
<keyword evidence="7" id="KW-1185">Reference proteome</keyword>
<dbReference type="InterPro" id="IPR023352">
    <property type="entry name" value="MAPEG-like_dom_sf"/>
</dbReference>
<dbReference type="Proteomes" id="UP000294933">
    <property type="component" value="Unassembled WGS sequence"/>
</dbReference>
<gene>
    <name evidence="6" type="ORF">BD410DRAFT_898947</name>
</gene>
<dbReference type="PANTHER" id="PTHR10250:SF26">
    <property type="entry name" value="GLUTATHIONE S-TRANSFERASE 3, MITOCHONDRIAL"/>
    <property type="match status" value="1"/>
</dbReference>
<dbReference type="EMBL" id="ML170181">
    <property type="protein sequence ID" value="TDL21353.1"/>
    <property type="molecule type" value="Genomic_DNA"/>
</dbReference>
<evidence type="ECO:0000313" key="7">
    <source>
        <dbReference type="Proteomes" id="UP000294933"/>
    </source>
</evidence>
<dbReference type="STRING" id="50990.A0A4Y7Q126"/>
<organism evidence="6 7">
    <name type="scientific">Rickenella mellea</name>
    <dbReference type="NCBI Taxonomy" id="50990"/>
    <lineage>
        <taxon>Eukaryota</taxon>
        <taxon>Fungi</taxon>
        <taxon>Dikarya</taxon>
        <taxon>Basidiomycota</taxon>
        <taxon>Agaricomycotina</taxon>
        <taxon>Agaricomycetes</taxon>
        <taxon>Hymenochaetales</taxon>
        <taxon>Rickenellaceae</taxon>
        <taxon>Rickenella</taxon>
    </lineage>
</organism>
<sequence length="153" mass="16781">MAVVTMVLPDRYPFVVAAAMSTFCVSIWQSLLVSSYRKKAGIAYPQAYAEKTQADASVDAMKFNCAQRAHQNTIEHIAHFLLGIFVTGVRYPTVAAVLGFSFSLGRVMYTLGYSSGTPDNRFKNGGVVALVSNSCIVLASLWTTGEMIWDYFN</sequence>
<comment type="subcellular location">
    <subcellularLocation>
        <location evidence="1">Membrane</location>
        <topology evidence="1">Multi-pass membrane protein</topology>
    </subcellularLocation>
</comment>
<dbReference type="Gene3D" id="1.20.120.550">
    <property type="entry name" value="Membrane associated eicosanoid/glutathione metabolism-like domain"/>
    <property type="match status" value="1"/>
</dbReference>
<evidence type="ECO:0000256" key="1">
    <source>
        <dbReference type="ARBA" id="ARBA00004141"/>
    </source>
</evidence>
<dbReference type="Pfam" id="PF01124">
    <property type="entry name" value="MAPEG"/>
    <property type="match status" value="1"/>
</dbReference>
<proteinExistence type="predicted"/>
<dbReference type="SUPFAM" id="SSF161084">
    <property type="entry name" value="MAPEG domain-like"/>
    <property type="match status" value="1"/>
</dbReference>
<evidence type="ECO:0000256" key="3">
    <source>
        <dbReference type="ARBA" id="ARBA00022989"/>
    </source>
</evidence>
<evidence type="ECO:0000313" key="6">
    <source>
        <dbReference type="EMBL" id="TDL21353.1"/>
    </source>
</evidence>
<dbReference type="VEuPathDB" id="FungiDB:BD410DRAFT_898947"/>
<dbReference type="OrthoDB" id="410651at2759"/>
<name>A0A4Y7Q126_9AGAM</name>